<organism evidence="1 2">
    <name type="scientific">Vagococcus humatus</name>
    <dbReference type="NCBI Taxonomy" id="1889241"/>
    <lineage>
        <taxon>Bacteria</taxon>
        <taxon>Bacillati</taxon>
        <taxon>Bacillota</taxon>
        <taxon>Bacilli</taxon>
        <taxon>Lactobacillales</taxon>
        <taxon>Enterococcaceae</taxon>
        <taxon>Vagococcus</taxon>
    </lineage>
</organism>
<accession>A0A3S0GCV6</accession>
<dbReference type="GO" id="GO:0006355">
    <property type="term" value="P:regulation of DNA-templated transcription"/>
    <property type="evidence" value="ECO:0007669"/>
    <property type="project" value="InterPro"/>
</dbReference>
<dbReference type="OrthoDB" id="5469at2"/>
<gene>
    <name evidence="1" type="ORF">C7P63_07710</name>
</gene>
<dbReference type="AlphaFoldDB" id="A0A3S0GCV6"/>
<dbReference type="PANTHER" id="PTHR40026">
    <property type="entry name" value="PROTEIN VEG"/>
    <property type="match status" value="1"/>
</dbReference>
<dbReference type="Proteomes" id="UP000277864">
    <property type="component" value="Unassembled WGS sequence"/>
</dbReference>
<dbReference type="InterPro" id="IPR009366">
    <property type="entry name" value="Protein_Veg"/>
</dbReference>
<reference evidence="1 2" key="1">
    <citation type="submission" date="2018-03" db="EMBL/GenBank/DDBJ databases">
        <authorList>
            <person name="Gulvik C.A."/>
        </authorList>
    </citation>
    <scope>NUCLEOTIDE SEQUENCE [LARGE SCALE GENOMIC DNA]</scope>
    <source>
        <strain evidence="1 2">JCM 31581</strain>
    </source>
</reference>
<dbReference type="EMBL" id="PXZH01000004">
    <property type="protein sequence ID" value="RST88921.1"/>
    <property type="molecule type" value="Genomic_DNA"/>
</dbReference>
<name>A0A3S0GCV6_9ENTE</name>
<dbReference type="RefSeq" id="WP_125943598.1">
    <property type="nucleotide sequence ID" value="NZ_PXZH01000004.1"/>
</dbReference>
<protein>
    <recommendedName>
        <fullName evidence="3">Veg protein</fullName>
    </recommendedName>
</protein>
<proteinExistence type="predicted"/>
<dbReference type="Gene3D" id="2.30.30.100">
    <property type="match status" value="1"/>
</dbReference>
<evidence type="ECO:0000313" key="2">
    <source>
        <dbReference type="Proteomes" id="UP000277864"/>
    </source>
</evidence>
<evidence type="ECO:0008006" key="3">
    <source>
        <dbReference type="Google" id="ProtNLM"/>
    </source>
</evidence>
<dbReference type="PANTHER" id="PTHR40026:SF1">
    <property type="entry name" value="PROTEIN VEG"/>
    <property type="match status" value="1"/>
</dbReference>
<comment type="caution">
    <text evidence="1">The sequence shown here is derived from an EMBL/GenBank/DDBJ whole genome shotgun (WGS) entry which is preliminary data.</text>
</comment>
<dbReference type="Pfam" id="PF06257">
    <property type="entry name" value="VEG"/>
    <property type="match status" value="1"/>
</dbReference>
<dbReference type="PIRSF" id="PIRSF037257">
    <property type="entry name" value="DUF1021"/>
    <property type="match status" value="1"/>
</dbReference>
<keyword evidence="2" id="KW-1185">Reference proteome</keyword>
<sequence length="77" mass="8744">MPTTIAQIKEKMEDQIGSKITLVAQTGRKRQTEHTGVLSELYPAVFVVDLEDADHSFDRVSYSYTDILTHTVEVEFL</sequence>
<evidence type="ECO:0000313" key="1">
    <source>
        <dbReference type="EMBL" id="RST88921.1"/>
    </source>
</evidence>